<accession>A0A9Q9EZK1</accession>
<reference evidence="1" key="1">
    <citation type="submission" date="2020-04" db="EMBL/GenBank/DDBJ databases">
        <title>Comparative genomics of oral phylogroup-2 Treponema strains.</title>
        <authorList>
            <person name="Zeng H."/>
            <person name="Chan Y.K."/>
            <person name="Watt R.M."/>
        </authorList>
    </citation>
    <scope>NUCLEOTIDE SEQUENCE</scope>
    <source>
        <strain evidence="1">OMZ 905</strain>
    </source>
</reference>
<dbReference type="Proteomes" id="UP001056981">
    <property type="component" value="Chromosome"/>
</dbReference>
<evidence type="ECO:0000313" key="1">
    <source>
        <dbReference type="EMBL" id="UTD00965.1"/>
    </source>
</evidence>
<dbReference type="AlphaFoldDB" id="A0A9Q9EZK1"/>
<protein>
    <recommendedName>
        <fullName evidence="3">Lipoprotein</fullName>
    </recommendedName>
</protein>
<gene>
    <name evidence="1" type="ORF">E4N86_09740</name>
</gene>
<evidence type="ECO:0008006" key="3">
    <source>
        <dbReference type="Google" id="ProtNLM"/>
    </source>
</evidence>
<sequence>MKKLAFILALVGMLVGCSKHTEVSRNQSITRETETTTEVQNEPSTIVKNSTNVENVTETKTEETWIALIEKEITKISFNNGEYRLMPNDKEGYYYINAELKNGVNFYVQLIQKNYIDDSIKFELPETFQEYAKAVLSVSTLPQDLRTARGAVEVNGHKFARNIRVLQFAPDISMFQMSYYTTTPMYTLECTFLRGRCDEFKQEAPEYFEENGDWKKEMPSGETGDIEFAEKIVDGTIESKTARELYKISEDFMKTIEIKTVE</sequence>
<dbReference type="EMBL" id="CP051635">
    <property type="protein sequence ID" value="UTD00965.1"/>
    <property type="molecule type" value="Genomic_DNA"/>
</dbReference>
<dbReference type="PROSITE" id="PS51257">
    <property type="entry name" value="PROKAR_LIPOPROTEIN"/>
    <property type="match status" value="1"/>
</dbReference>
<proteinExistence type="predicted"/>
<dbReference type="RefSeq" id="WP_253717576.1">
    <property type="nucleotide sequence ID" value="NZ_CP051522.1"/>
</dbReference>
<name>A0A9Q9EZK1_TREDN</name>
<organism evidence="1 2">
    <name type="scientific">Treponema denticola</name>
    <dbReference type="NCBI Taxonomy" id="158"/>
    <lineage>
        <taxon>Bacteria</taxon>
        <taxon>Pseudomonadati</taxon>
        <taxon>Spirochaetota</taxon>
        <taxon>Spirochaetia</taxon>
        <taxon>Spirochaetales</taxon>
        <taxon>Treponemataceae</taxon>
        <taxon>Treponema</taxon>
    </lineage>
</organism>
<evidence type="ECO:0000313" key="2">
    <source>
        <dbReference type="Proteomes" id="UP001056981"/>
    </source>
</evidence>